<comment type="caution">
    <text evidence="5">The sequence shown here is derived from an EMBL/GenBank/DDBJ whole genome shotgun (WGS) entry which is preliminary data.</text>
</comment>
<dbReference type="InterPro" id="IPR010982">
    <property type="entry name" value="Lambda_DNA-bd_dom_sf"/>
</dbReference>
<dbReference type="AlphaFoldDB" id="N4WRH5"/>
<dbReference type="Proteomes" id="UP000012283">
    <property type="component" value="Unassembled WGS sequence"/>
</dbReference>
<dbReference type="PANTHER" id="PTHR30146">
    <property type="entry name" value="LACI-RELATED TRANSCRIPTIONAL REPRESSOR"/>
    <property type="match status" value="1"/>
</dbReference>
<evidence type="ECO:0000256" key="3">
    <source>
        <dbReference type="ARBA" id="ARBA00023163"/>
    </source>
</evidence>
<gene>
    <name evidence="5" type="ORF">J416_13926</name>
</gene>
<dbReference type="InterPro" id="IPR028082">
    <property type="entry name" value="Peripla_BP_I"/>
</dbReference>
<dbReference type="SUPFAM" id="SSF47413">
    <property type="entry name" value="lambda repressor-like DNA-binding domains"/>
    <property type="match status" value="1"/>
</dbReference>
<dbReference type="PANTHER" id="PTHR30146:SF105">
    <property type="entry name" value="CATABOLITE CONTROL PROTEIN B"/>
    <property type="match status" value="1"/>
</dbReference>
<evidence type="ECO:0000313" key="6">
    <source>
        <dbReference type="Proteomes" id="UP000012283"/>
    </source>
</evidence>
<dbReference type="CDD" id="cd06286">
    <property type="entry name" value="PBP1_CcpB-like"/>
    <property type="match status" value="1"/>
</dbReference>
<keyword evidence="1" id="KW-0805">Transcription regulation</keyword>
<dbReference type="PATRIC" id="fig|1308866.3.peg.2808"/>
<name>N4WRH5_9BACI</name>
<dbReference type="CDD" id="cd01392">
    <property type="entry name" value="HTH_LacI"/>
    <property type="match status" value="1"/>
</dbReference>
<dbReference type="PRINTS" id="PR00036">
    <property type="entry name" value="HTHLACI"/>
</dbReference>
<keyword evidence="3" id="KW-0804">Transcription</keyword>
<evidence type="ECO:0000256" key="2">
    <source>
        <dbReference type="ARBA" id="ARBA00023125"/>
    </source>
</evidence>
<dbReference type="SMART" id="SM00354">
    <property type="entry name" value="HTH_LACI"/>
    <property type="match status" value="1"/>
</dbReference>
<organism evidence="5 6">
    <name type="scientific">Gracilibacillus halophilus YIM-C55.5</name>
    <dbReference type="NCBI Taxonomy" id="1308866"/>
    <lineage>
        <taxon>Bacteria</taxon>
        <taxon>Bacillati</taxon>
        <taxon>Bacillota</taxon>
        <taxon>Bacilli</taxon>
        <taxon>Bacillales</taxon>
        <taxon>Bacillaceae</taxon>
        <taxon>Gracilibacillus</taxon>
    </lineage>
</organism>
<dbReference type="PROSITE" id="PS00356">
    <property type="entry name" value="HTH_LACI_1"/>
    <property type="match status" value="1"/>
</dbReference>
<keyword evidence="6" id="KW-1185">Reference proteome</keyword>
<dbReference type="OrthoDB" id="9798934at2"/>
<dbReference type="Pfam" id="PF00532">
    <property type="entry name" value="Peripla_BP_1"/>
    <property type="match status" value="1"/>
</dbReference>
<dbReference type="Pfam" id="PF00356">
    <property type="entry name" value="LacI"/>
    <property type="match status" value="1"/>
</dbReference>
<dbReference type="RefSeq" id="WP_003473515.1">
    <property type="nucleotide sequence ID" value="NZ_APML01000072.1"/>
</dbReference>
<evidence type="ECO:0000259" key="4">
    <source>
        <dbReference type="PROSITE" id="PS50932"/>
    </source>
</evidence>
<keyword evidence="2" id="KW-0238">DNA-binding</keyword>
<evidence type="ECO:0000313" key="5">
    <source>
        <dbReference type="EMBL" id="ENH95816.1"/>
    </source>
</evidence>
<protein>
    <submittedName>
        <fullName evidence="5">LacI family transcriptional regulator</fullName>
    </submittedName>
</protein>
<dbReference type="Gene3D" id="3.40.50.2300">
    <property type="match status" value="2"/>
</dbReference>
<dbReference type="EMBL" id="APML01000072">
    <property type="protein sequence ID" value="ENH95816.1"/>
    <property type="molecule type" value="Genomic_DNA"/>
</dbReference>
<dbReference type="Gene3D" id="1.10.260.40">
    <property type="entry name" value="lambda repressor-like DNA-binding domains"/>
    <property type="match status" value="1"/>
</dbReference>
<proteinExistence type="predicted"/>
<dbReference type="eggNOG" id="COG1609">
    <property type="taxonomic scope" value="Bacteria"/>
</dbReference>
<dbReference type="STRING" id="1308866.J416_13926"/>
<sequence>MANIRDIAKMAGVSVTTVSRVLNEHPYVSEEKRQKVLTAMEQANYQKNMHAVHLSRGQSYQIGVVVPFANHPYFGALLEGITKQAVQNHYHLVLIQTNYEEIREREALEMLRYKQVDGLIICSRISDWNQIKDYADDGTIVVCEDAREKPFVHSVFIDHYESFQQALRYLYQRGHSRTGYCIGRKSGSNSYYRDKAYRDFLQSKGIVYDSSLVFFGNYYFEDGHEVVDAIQKMADPPTALLVTNDILAAGVLTACQDAGIQVPDQMAIVGFDNQPIAKMMHLTTFEIPLKEMGEHLFLQTMNEKQGIYKEFQASLIERKTV</sequence>
<dbReference type="SUPFAM" id="SSF53822">
    <property type="entry name" value="Periplasmic binding protein-like I"/>
    <property type="match status" value="1"/>
</dbReference>
<evidence type="ECO:0000256" key="1">
    <source>
        <dbReference type="ARBA" id="ARBA00023015"/>
    </source>
</evidence>
<dbReference type="GO" id="GO:0000976">
    <property type="term" value="F:transcription cis-regulatory region binding"/>
    <property type="evidence" value="ECO:0007669"/>
    <property type="project" value="TreeGrafter"/>
</dbReference>
<dbReference type="PROSITE" id="PS50932">
    <property type="entry name" value="HTH_LACI_2"/>
    <property type="match status" value="1"/>
</dbReference>
<dbReference type="InterPro" id="IPR000843">
    <property type="entry name" value="HTH_LacI"/>
</dbReference>
<dbReference type="InterPro" id="IPR001761">
    <property type="entry name" value="Peripla_BP/Lac1_sug-bd_dom"/>
</dbReference>
<accession>N4WRH5</accession>
<feature type="domain" description="HTH lacI-type" evidence="4">
    <location>
        <begin position="2"/>
        <end position="56"/>
    </location>
</feature>
<reference evidence="5 6" key="1">
    <citation type="submission" date="2013-03" db="EMBL/GenBank/DDBJ databases">
        <title>Draft genome sequence of Gracibacillus halophilus YIM-C55.5, a moderately halophilic and thermophilic organism from the Xiaochaidamu salt lake.</title>
        <authorList>
            <person name="Sugumar T."/>
            <person name="Polireddy D.R."/>
            <person name="Antony A."/>
            <person name="Madhava Y.R."/>
            <person name="Sivakumar N."/>
        </authorList>
    </citation>
    <scope>NUCLEOTIDE SEQUENCE [LARGE SCALE GENOMIC DNA]</scope>
    <source>
        <strain evidence="5 6">YIM-C55.5</strain>
    </source>
</reference>
<dbReference type="GO" id="GO:0003700">
    <property type="term" value="F:DNA-binding transcription factor activity"/>
    <property type="evidence" value="ECO:0007669"/>
    <property type="project" value="TreeGrafter"/>
</dbReference>